<keyword evidence="2" id="KW-0689">Ribosomal protein</keyword>
<dbReference type="Gene3D" id="3.40.630.30">
    <property type="match status" value="1"/>
</dbReference>
<sequence length="182" mass="21344">MIFGDRLRLRAIEREDIPRFVTWFNDPDVRHYLGHILPMSAAQETSWYEGMITRDPYERPMAIEVRTPEGWQIIGNIGLMNFNWVSRHAEVGLVIGEKEFWNQGYGTEVMGLMLRFAFHTLNLNRVYLRVDARNKRGIRAYEKAGYVLEGRLRQDCYLDGEYGDTLLMGVLRSEWAAQRPVE</sequence>
<dbReference type="PANTHER" id="PTHR43415">
    <property type="entry name" value="SPERMIDINE N(1)-ACETYLTRANSFERASE"/>
    <property type="match status" value="1"/>
</dbReference>
<evidence type="ECO:0000313" key="2">
    <source>
        <dbReference type="EMBL" id="GAP19653.1"/>
    </source>
</evidence>
<dbReference type="GO" id="GO:0016747">
    <property type="term" value="F:acyltransferase activity, transferring groups other than amino-acyl groups"/>
    <property type="evidence" value="ECO:0007669"/>
    <property type="project" value="InterPro"/>
</dbReference>
<dbReference type="PANTHER" id="PTHR43415:SF3">
    <property type="entry name" value="GNAT-FAMILY ACETYLTRANSFERASE"/>
    <property type="match status" value="1"/>
</dbReference>
<protein>
    <submittedName>
        <fullName evidence="2">Acetyltransferase, including N-acetylase of ribosomal proteins</fullName>
    </submittedName>
</protein>
<reference evidence="2" key="1">
    <citation type="journal article" date="2015" name="Genome Announc.">
        <title>Draft Genome Sequences of Anaerolinea thermolimosa IMO-1, Bellilinea caldifistulae GOMI-1, Leptolinea tardivitalis YMTK-2, Levilinea saccharolytica KIBI-1, Longilinea arvoryzae KOME-1, Previously Described as Members of the Class Anaerolineae (Chloroflexi).</title>
        <authorList>
            <person name="Matsuura N."/>
            <person name="Tourlousse M.D."/>
            <person name="Ohashi A."/>
            <person name="Hugenholtz P."/>
            <person name="Sekiguchi Y."/>
        </authorList>
    </citation>
    <scope>NUCLEOTIDE SEQUENCE</scope>
    <source>
        <strain evidence="2">KIBI-1</strain>
    </source>
</reference>
<evidence type="ECO:0000259" key="1">
    <source>
        <dbReference type="PROSITE" id="PS51186"/>
    </source>
</evidence>
<dbReference type="Pfam" id="PF13302">
    <property type="entry name" value="Acetyltransf_3"/>
    <property type="match status" value="1"/>
</dbReference>
<accession>A0A0M9U3D7</accession>
<dbReference type="GO" id="GO:0005840">
    <property type="term" value="C:ribosome"/>
    <property type="evidence" value="ECO:0007669"/>
    <property type="project" value="UniProtKB-KW"/>
</dbReference>
<proteinExistence type="predicted"/>
<dbReference type="Proteomes" id="UP000050501">
    <property type="component" value="Unassembled WGS sequence"/>
</dbReference>
<gene>
    <name evidence="3" type="ORF">ADN01_04910</name>
    <name evidence="2" type="ORF">LSAC_03563</name>
</gene>
<dbReference type="RefSeq" id="WP_062419912.1">
    <property type="nucleotide sequence ID" value="NZ_BBXZ01000187.1"/>
</dbReference>
<keyword evidence="2" id="KW-0687">Ribonucleoprotein</keyword>
<keyword evidence="2" id="KW-0808">Transferase</keyword>
<feature type="domain" description="N-acetyltransferase" evidence="1">
    <location>
        <begin position="7"/>
        <end position="173"/>
    </location>
</feature>
<dbReference type="EMBL" id="DF967975">
    <property type="protein sequence ID" value="GAP19653.1"/>
    <property type="molecule type" value="Genomic_DNA"/>
</dbReference>
<evidence type="ECO:0000313" key="3">
    <source>
        <dbReference type="EMBL" id="KPL87487.1"/>
    </source>
</evidence>
<name>A0A0M9U3D7_9CHLR</name>
<dbReference type="EMBL" id="LGCM01000019">
    <property type="protein sequence ID" value="KPL87487.1"/>
    <property type="molecule type" value="Genomic_DNA"/>
</dbReference>
<dbReference type="InterPro" id="IPR016181">
    <property type="entry name" value="Acyl_CoA_acyltransferase"/>
</dbReference>
<organism evidence="2">
    <name type="scientific">Levilinea saccharolytica</name>
    <dbReference type="NCBI Taxonomy" id="229921"/>
    <lineage>
        <taxon>Bacteria</taxon>
        <taxon>Bacillati</taxon>
        <taxon>Chloroflexota</taxon>
        <taxon>Anaerolineae</taxon>
        <taxon>Anaerolineales</taxon>
        <taxon>Anaerolineaceae</taxon>
        <taxon>Levilinea</taxon>
    </lineage>
</organism>
<dbReference type="PROSITE" id="PS51186">
    <property type="entry name" value="GNAT"/>
    <property type="match status" value="1"/>
</dbReference>
<dbReference type="OrthoDB" id="9795206at2"/>
<dbReference type="InterPro" id="IPR000182">
    <property type="entry name" value="GNAT_dom"/>
</dbReference>
<reference evidence="3 4" key="2">
    <citation type="submission" date="2015-07" db="EMBL/GenBank/DDBJ databases">
        <title>Genome sequence of Levilinea saccharolytica DSM 16555.</title>
        <authorList>
            <person name="Hemp J."/>
            <person name="Ward L.M."/>
            <person name="Pace L.A."/>
            <person name="Fischer W.W."/>
        </authorList>
    </citation>
    <scope>NUCLEOTIDE SEQUENCE [LARGE SCALE GENOMIC DNA]</scope>
    <source>
        <strain evidence="3 4">KIBI-1</strain>
    </source>
</reference>
<dbReference type="AlphaFoldDB" id="A0A0M9U3D7"/>
<evidence type="ECO:0000313" key="4">
    <source>
        <dbReference type="Proteomes" id="UP000050501"/>
    </source>
</evidence>
<keyword evidence="4" id="KW-1185">Reference proteome</keyword>
<dbReference type="SUPFAM" id="SSF55729">
    <property type="entry name" value="Acyl-CoA N-acyltransferases (Nat)"/>
    <property type="match status" value="1"/>
</dbReference>
<dbReference type="STRING" id="229921.ADN01_04910"/>